<dbReference type="Pfam" id="PF10209">
    <property type="entry name" value="DUF2340"/>
    <property type="match status" value="1"/>
</dbReference>
<sequence>MENKVTIVLRLIRSFEHRTIRNVVYHDIDLDLLTSEFINFVKTDLKTKTSLPPPFRTFKYDTMKVQHKAFGSKTSDPVINTFNDDELILNMEKSLRDNGIVNETEISFFVLDDYRKYQKNPQIAW</sequence>
<dbReference type="PANTHER" id="PTHR18444">
    <property type="entry name" value="UPF0538 FAMILY MEMBER"/>
    <property type="match status" value="1"/>
</dbReference>
<dbReference type="PANTHER" id="PTHR18444:SF9">
    <property type="entry name" value="UPF0538 PROTEIN C2ORF76"/>
    <property type="match status" value="1"/>
</dbReference>
<dbReference type="Proteomes" id="UP000594262">
    <property type="component" value="Unplaced"/>
</dbReference>
<evidence type="ECO:0000313" key="3">
    <source>
        <dbReference type="Proteomes" id="UP000594262"/>
    </source>
</evidence>
<organism evidence="2 3">
    <name type="scientific">Clytia hemisphaerica</name>
    <dbReference type="NCBI Taxonomy" id="252671"/>
    <lineage>
        <taxon>Eukaryota</taxon>
        <taxon>Metazoa</taxon>
        <taxon>Cnidaria</taxon>
        <taxon>Hydrozoa</taxon>
        <taxon>Hydroidolina</taxon>
        <taxon>Leptothecata</taxon>
        <taxon>Obeliida</taxon>
        <taxon>Clytiidae</taxon>
        <taxon>Clytia</taxon>
    </lineage>
</organism>
<evidence type="ECO:0000313" key="2">
    <source>
        <dbReference type="EnsemblMetazoa" id="CLYHEMP019612.1"/>
    </source>
</evidence>
<protein>
    <submittedName>
        <fullName evidence="2">Uncharacterized protein</fullName>
    </submittedName>
</protein>
<proteinExistence type="inferred from homology"/>
<comment type="similarity">
    <text evidence="1">Belongs to the UPF0538 family.</text>
</comment>
<accession>A0A7M5X8L3</accession>
<evidence type="ECO:0000256" key="1">
    <source>
        <dbReference type="ARBA" id="ARBA00007176"/>
    </source>
</evidence>
<dbReference type="OrthoDB" id="937at2759"/>
<dbReference type="AlphaFoldDB" id="A0A7M5X8L3"/>
<dbReference type="EnsemblMetazoa" id="CLYHEMT019612.1">
    <property type="protein sequence ID" value="CLYHEMP019612.1"/>
    <property type="gene ID" value="CLYHEMG019612"/>
</dbReference>
<keyword evidence="3" id="KW-1185">Reference proteome</keyword>
<dbReference type="InterPro" id="IPR018794">
    <property type="entry name" value="UPF0538"/>
</dbReference>
<reference evidence="2" key="1">
    <citation type="submission" date="2021-01" db="UniProtKB">
        <authorList>
            <consortium name="EnsemblMetazoa"/>
        </authorList>
    </citation>
    <scope>IDENTIFICATION</scope>
</reference>
<name>A0A7M5X8L3_9CNID</name>